<accession>A0A1S0U2G3</accession>
<sequence length="153" mass="17288">MESGNNRSHKSSCTSMVNSRRQSLTAQLSRTARRFSATLAPQLTKLDPLPLLQNYEVLNIRLVNIAQYHAAIEGYVIQNNVNFSPIDFEITDENNVRVLSISLHPEEMILSNGTSRIFSITFDDCDPEERGTVIAKIRQPISRKSYTLIASLY</sequence>
<name>A0A1I7W0P5_LOALO</name>
<dbReference type="WBParaSite" id="EN70_8393">
    <property type="protein sequence ID" value="EN70_8393"/>
    <property type="gene ID" value="EN70_8393"/>
</dbReference>
<dbReference type="GeneID" id="9941635"/>
<dbReference type="OMA" id="TPNCIAK"/>
<dbReference type="RefSeq" id="XP_003139815.2">
    <property type="nucleotide sequence ID" value="XM_003139767.2"/>
</dbReference>
<keyword evidence="2" id="KW-1185">Reference proteome</keyword>
<organism evidence="2 3">
    <name type="scientific">Loa loa</name>
    <name type="common">Eye worm</name>
    <name type="synonym">Filaria loa</name>
    <dbReference type="NCBI Taxonomy" id="7209"/>
    <lineage>
        <taxon>Eukaryota</taxon>
        <taxon>Metazoa</taxon>
        <taxon>Ecdysozoa</taxon>
        <taxon>Nematoda</taxon>
        <taxon>Chromadorea</taxon>
        <taxon>Rhabditida</taxon>
        <taxon>Spirurina</taxon>
        <taxon>Spiruromorpha</taxon>
        <taxon>Filarioidea</taxon>
        <taxon>Onchocercidae</taxon>
        <taxon>Loa</taxon>
    </lineage>
</organism>
<dbReference type="OrthoDB" id="5814573at2759"/>
<gene>
    <name evidence="1 3" type="ORF">LOAG_04230</name>
</gene>
<dbReference type="EMBL" id="JH712102">
    <property type="protein sequence ID" value="EFO24250.2"/>
    <property type="molecule type" value="Genomic_DNA"/>
</dbReference>
<reference evidence="1 2" key="1">
    <citation type="submission" date="2012-04" db="EMBL/GenBank/DDBJ databases">
        <title>The Genome Sequence of Loa loa.</title>
        <authorList>
            <consortium name="The Broad Institute Genome Sequencing Platform"/>
            <consortium name="Broad Institute Genome Sequencing Center for Infectious Disease"/>
            <person name="Nutman T.B."/>
            <person name="Fink D.L."/>
            <person name="Russ C."/>
            <person name="Young S."/>
            <person name="Zeng Q."/>
            <person name="Gargeya S."/>
            <person name="Alvarado L."/>
            <person name="Berlin A."/>
            <person name="Chapman S.B."/>
            <person name="Chen Z."/>
            <person name="Freedman E."/>
            <person name="Gellesch M."/>
            <person name="Goldberg J."/>
            <person name="Griggs A."/>
            <person name="Gujja S."/>
            <person name="Heilman E.R."/>
            <person name="Heiman D."/>
            <person name="Howarth C."/>
            <person name="Mehta T."/>
            <person name="Neiman D."/>
            <person name="Pearson M."/>
            <person name="Roberts A."/>
            <person name="Saif S."/>
            <person name="Shea T."/>
            <person name="Shenoy N."/>
            <person name="Sisk P."/>
            <person name="Stolte C."/>
            <person name="Sykes S."/>
            <person name="White J."/>
            <person name="Yandava C."/>
            <person name="Haas B."/>
            <person name="Henn M.R."/>
            <person name="Nusbaum C."/>
            <person name="Birren B."/>
        </authorList>
    </citation>
    <scope>NUCLEOTIDE SEQUENCE [LARGE SCALE GENOMIC DNA]</scope>
</reference>
<evidence type="ECO:0000313" key="2">
    <source>
        <dbReference type="Proteomes" id="UP000095285"/>
    </source>
</evidence>
<dbReference type="KEGG" id="loa:LOAG_04230"/>
<protein>
    <submittedName>
        <fullName evidence="3">Cadherin domain-containing protein</fullName>
    </submittedName>
</protein>
<dbReference type="AlphaFoldDB" id="A0A1I7W0P5"/>
<proteinExistence type="predicted"/>
<accession>A0A1I7W0P5</accession>
<dbReference type="CTD" id="9941635"/>
<dbReference type="STRING" id="7209.A0A1I7W0P5"/>
<dbReference type="Proteomes" id="UP000095285">
    <property type="component" value="Unassembled WGS sequence"/>
</dbReference>
<evidence type="ECO:0000313" key="3">
    <source>
        <dbReference type="WBParaSite" id="EN70_8393"/>
    </source>
</evidence>
<reference evidence="3" key="2">
    <citation type="submission" date="2016-11" db="UniProtKB">
        <authorList>
            <consortium name="WormBaseParasite"/>
        </authorList>
    </citation>
    <scope>IDENTIFICATION</scope>
</reference>
<evidence type="ECO:0000313" key="1">
    <source>
        <dbReference type="EMBL" id="EFO24250.2"/>
    </source>
</evidence>